<proteinExistence type="predicted"/>
<organism evidence="1">
    <name type="scientific">Methylobacterium bullatum</name>
    <dbReference type="NCBI Taxonomy" id="570505"/>
    <lineage>
        <taxon>Bacteria</taxon>
        <taxon>Pseudomonadati</taxon>
        <taxon>Pseudomonadota</taxon>
        <taxon>Alphaproteobacteria</taxon>
        <taxon>Hyphomicrobiales</taxon>
        <taxon>Methylobacteriaceae</taxon>
        <taxon>Methylobacterium</taxon>
    </lineage>
</organism>
<gene>
    <name evidence="1" type="ORF">MBUL_01797</name>
</gene>
<sequence length="144" mass="15670">MNRTTGILAVAATLALGVSGCTGFSYLSKNYATVGVQVVTIGCKDPYSVYDQRRVNKMLVVSDGVREIVGCGIDERYDGQGGPAETRAKRLREAARTFLDETARENCKITGEAIFSDLQTEFSYICKPTPEERGLKVPRLPGRG</sequence>
<dbReference type="PROSITE" id="PS51257">
    <property type="entry name" value="PROKAR_LIPOPROTEIN"/>
    <property type="match status" value="1"/>
</dbReference>
<evidence type="ECO:0008006" key="2">
    <source>
        <dbReference type="Google" id="ProtNLM"/>
    </source>
</evidence>
<dbReference type="EMBL" id="LR743504">
    <property type="protein sequence ID" value="CAA2102658.1"/>
    <property type="molecule type" value="Genomic_DNA"/>
</dbReference>
<reference evidence="1" key="1">
    <citation type="submission" date="2019-12" db="EMBL/GenBank/DDBJ databases">
        <authorList>
            <person name="Cremers G."/>
        </authorList>
    </citation>
    <scope>NUCLEOTIDE SEQUENCE</scope>
    <source>
        <strain evidence="1">Mbul1</strain>
    </source>
</reference>
<dbReference type="AlphaFoldDB" id="A0A679ISW9"/>
<accession>A0A679ISW9</accession>
<evidence type="ECO:0000313" key="1">
    <source>
        <dbReference type="EMBL" id="CAA2102658.1"/>
    </source>
</evidence>
<protein>
    <recommendedName>
        <fullName evidence="2">Lipoprotein</fullName>
    </recommendedName>
</protein>
<name>A0A679ISW9_9HYPH</name>